<dbReference type="AlphaFoldDB" id="A0A850LJI0"/>
<evidence type="ECO:0000256" key="1">
    <source>
        <dbReference type="ARBA" id="ARBA00023239"/>
    </source>
</evidence>
<dbReference type="InterPro" id="IPR013785">
    <property type="entry name" value="Aldolase_TIM"/>
</dbReference>
<evidence type="ECO:0000313" key="6">
    <source>
        <dbReference type="EMBL" id="NVK97712.1"/>
    </source>
</evidence>
<dbReference type="GO" id="GO:0008840">
    <property type="term" value="F:4-hydroxy-tetrahydrodipicolinate synthase activity"/>
    <property type="evidence" value="ECO:0007669"/>
    <property type="project" value="TreeGrafter"/>
</dbReference>
<evidence type="ECO:0000256" key="2">
    <source>
        <dbReference type="PIRNR" id="PIRNR001365"/>
    </source>
</evidence>
<proteinExistence type="inferred from homology"/>
<dbReference type="Proteomes" id="UP000565723">
    <property type="component" value="Unassembled WGS sequence"/>
</dbReference>
<gene>
    <name evidence="6" type="ORF">HW564_12340</name>
</gene>
<feature type="region of interest" description="Disordered" evidence="5">
    <location>
        <begin position="275"/>
        <end position="297"/>
    </location>
</feature>
<dbReference type="SUPFAM" id="SSF51569">
    <property type="entry name" value="Aldolase"/>
    <property type="match status" value="1"/>
</dbReference>
<dbReference type="InterPro" id="IPR002220">
    <property type="entry name" value="DapA-like"/>
</dbReference>
<organism evidence="6 7">
    <name type="scientific">Ruegeria pomeroyi</name>
    <dbReference type="NCBI Taxonomy" id="89184"/>
    <lineage>
        <taxon>Bacteria</taxon>
        <taxon>Pseudomonadati</taxon>
        <taxon>Pseudomonadota</taxon>
        <taxon>Alphaproteobacteria</taxon>
        <taxon>Rhodobacterales</taxon>
        <taxon>Roseobacteraceae</taxon>
        <taxon>Ruegeria</taxon>
    </lineage>
</organism>
<comment type="caution">
    <text evidence="6">The sequence shown here is derived from an EMBL/GenBank/DDBJ whole genome shotgun (WGS) entry which is preliminary data.</text>
</comment>
<dbReference type="PIRSF" id="PIRSF001365">
    <property type="entry name" value="DHDPS"/>
    <property type="match status" value="1"/>
</dbReference>
<feature type="binding site" evidence="4">
    <location>
        <position position="211"/>
    </location>
    <ligand>
        <name>pyruvate</name>
        <dbReference type="ChEBI" id="CHEBI:15361"/>
    </ligand>
</feature>
<accession>A0A850LJI0</accession>
<dbReference type="SMART" id="SM01130">
    <property type="entry name" value="DHDPS"/>
    <property type="match status" value="1"/>
</dbReference>
<name>A0A850LJI0_9RHOB</name>
<dbReference type="CDD" id="cd00408">
    <property type="entry name" value="DHDPS-like"/>
    <property type="match status" value="1"/>
</dbReference>
<feature type="binding site" evidence="4">
    <location>
        <position position="48"/>
    </location>
    <ligand>
        <name>pyruvate</name>
        <dbReference type="ChEBI" id="CHEBI:15361"/>
    </ligand>
</feature>
<evidence type="ECO:0000256" key="5">
    <source>
        <dbReference type="SAM" id="MobiDB-lite"/>
    </source>
</evidence>
<dbReference type="PANTHER" id="PTHR12128">
    <property type="entry name" value="DIHYDRODIPICOLINATE SYNTHASE"/>
    <property type="match status" value="1"/>
</dbReference>
<feature type="active site" description="Proton donor/acceptor" evidence="3">
    <location>
        <position position="140"/>
    </location>
</feature>
<dbReference type="OMA" id="YLYHIPP"/>
<evidence type="ECO:0000313" key="7">
    <source>
        <dbReference type="Proteomes" id="UP000565723"/>
    </source>
</evidence>
<evidence type="ECO:0000256" key="4">
    <source>
        <dbReference type="PIRSR" id="PIRSR001365-2"/>
    </source>
</evidence>
<keyword evidence="1 2" id="KW-0456">Lyase</keyword>
<evidence type="ECO:0000256" key="3">
    <source>
        <dbReference type="PIRSR" id="PIRSR001365-1"/>
    </source>
</evidence>
<dbReference type="PANTHER" id="PTHR12128:SF67">
    <property type="entry name" value="BLR3884 PROTEIN"/>
    <property type="match status" value="1"/>
</dbReference>
<dbReference type="RefSeq" id="WP_011047436.1">
    <property type="nucleotide sequence ID" value="NZ_CP076685.1"/>
</dbReference>
<feature type="active site" description="Schiff-base intermediate with substrate" evidence="3">
    <location>
        <position position="170"/>
    </location>
</feature>
<dbReference type="Pfam" id="PF00701">
    <property type="entry name" value="DHDPS"/>
    <property type="match status" value="1"/>
</dbReference>
<dbReference type="Gene3D" id="3.20.20.70">
    <property type="entry name" value="Aldolase class I"/>
    <property type="match status" value="1"/>
</dbReference>
<sequence length="297" mass="31603">MKARLTGVVTPLLTPYEDDLSIAAGLFLDHAAYCLEGGAHYLSPFGTTGEAISNTMSERIAMLERLVASDTALPEQLMPGTGLCNLEDTVTLTRHASDLGCAAAMVLPPFFYPPNDDGLYRYFAQLIETLGDKAPRIILYNIPQNTGVPISPALSARLNQAYPDHVVAYKDSSGDWDNTAAVIEAAPGLSVFPASETLLARAMALGAGGCISASCNSNITAIRAMYDAVREGDHSGADMLQPGLETHRKAAQEEGLISGLKSLVAHRSNDQRWLNLRPPQMNADPAAGARLATTLPH</sequence>
<reference evidence="6 7" key="1">
    <citation type="journal article" date="2020" name="Proc. Natl. Acad. Sci. U.S.A.">
        <title>Ecological drivers of bacterial community assembly in synthetic phycospheres.</title>
        <authorList>
            <person name="Fu H."/>
            <person name="Uchimiya M."/>
            <person name="Gore J."/>
            <person name="Moran M.A."/>
        </authorList>
    </citation>
    <scope>NUCLEOTIDE SEQUENCE [LARGE SCALE GENOMIC DNA]</scope>
    <source>
        <strain evidence="6">HF-Din03</strain>
    </source>
</reference>
<dbReference type="PRINTS" id="PR00146">
    <property type="entry name" value="DHPICSNTHASE"/>
</dbReference>
<comment type="similarity">
    <text evidence="2">Belongs to the DapA family.</text>
</comment>
<dbReference type="EMBL" id="JABXIY010000031">
    <property type="protein sequence ID" value="NVK97712.1"/>
    <property type="molecule type" value="Genomic_DNA"/>
</dbReference>
<protein>
    <submittedName>
        <fullName evidence="6">Dihydrodipicolinate synthase family protein</fullName>
    </submittedName>
</protein>